<dbReference type="InterPro" id="IPR028098">
    <property type="entry name" value="Glyco_trans_4-like_N"/>
</dbReference>
<dbReference type="PANTHER" id="PTHR45947:SF3">
    <property type="entry name" value="SULFOQUINOVOSYL TRANSFERASE SQD2"/>
    <property type="match status" value="1"/>
</dbReference>
<protein>
    <recommendedName>
        <fullName evidence="5">Glycosyl transferase family 1</fullName>
    </recommendedName>
</protein>
<dbReference type="InterPro" id="IPR001296">
    <property type="entry name" value="Glyco_trans_1"/>
</dbReference>
<dbReference type="PANTHER" id="PTHR45947">
    <property type="entry name" value="SULFOQUINOVOSYL TRANSFERASE SQD2"/>
    <property type="match status" value="1"/>
</dbReference>
<sequence>MKILQVTDAYYPYPSGLSESVHHLSQKLRSFGHDVDIVATSFGSREDEKYEAMRVGRVIYIPLNKSYATMPFGFDVPAKMKWIVRDGDYDVIHSHGPVFPNLSYFALKYSNTKNLATFHTSSEKAKGFGSGIFKMIFGRVNDKLDVRVAVSENAKTINQIYIPGYYHVISQGVDIDRFNPKGKKLKDMMEDSVLFVGRLDQRKGLHRLLKAFVHVKEKVQNANLFVVGGGPLRNKYLKMAKEYAIEKSVHFLGYVSNEMLPTYYRSTTVYTSPAEGRESFGIVLVEAMASGTAVIASDIAGYDKVIDNGRNGLLVDTDNPNEYGRALIEVLENSRLRKNLVDGGLRDVSTKYSWDIIARRYERLY</sequence>
<dbReference type="GO" id="GO:0016757">
    <property type="term" value="F:glycosyltransferase activity"/>
    <property type="evidence" value="ECO:0007669"/>
    <property type="project" value="InterPro"/>
</dbReference>
<evidence type="ECO:0000259" key="2">
    <source>
        <dbReference type="Pfam" id="PF13439"/>
    </source>
</evidence>
<dbReference type="CDD" id="cd03801">
    <property type="entry name" value="GT4_PimA-like"/>
    <property type="match status" value="1"/>
</dbReference>
<comment type="caution">
    <text evidence="3">The sequence shown here is derived from an EMBL/GenBank/DDBJ whole genome shotgun (WGS) entry which is preliminary data.</text>
</comment>
<evidence type="ECO:0000259" key="1">
    <source>
        <dbReference type="Pfam" id="PF00534"/>
    </source>
</evidence>
<dbReference type="AlphaFoldDB" id="A0A0S8FY67"/>
<proteinExistence type="predicted"/>
<dbReference type="Proteomes" id="UP000051373">
    <property type="component" value="Unassembled WGS sequence"/>
</dbReference>
<dbReference type="PATRIC" id="fig|1703779.3.peg.262"/>
<evidence type="ECO:0000313" key="3">
    <source>
        <dbReference type="EMBL" id="KPK64779.1"/>
    </source>
</evidence>
<organism evidence="3 4">
    <name type="scientific">candidate division WOR_3 bacterium SM23_42</name>
    <dbReference type="NCBI Taxonomy" id="1703779"/>
    <lineage>
        <taxon>Bacteria</taxon>
        <taxon>Bacteria division WOR-3</taxon>
    </lineage>
</organism>
<feature type="domain" description="Glycosyltransferase subfamily 4-like N-terminal" evidence="2">
    <location>
        <begin position="15"/>
        <end position="177"/>
    </location>
</feature>
<reference evidence="3 4" key="1">
    <citation type="journal article" date="2015" name="Microbiome">
        <title>Genomic resolution of linkages in carbon, nitrogen, and sulfur cycling among widespread estuary sediment bacteria.</title>
        <authorList>
            <person name="Baker B.J."/>
            <person name="Lazar C.S."/>
            <person name="Teske A.P."/>
            <person name="Dick G.J."/>
        </authorList>
    </citation>
    <scope>NUCLEOTIDE SEQUENCE [LARGE SCALE GENOMIC DNA]</scope>
    <source>
        <strain evidence="3">SM23_42</strain>
    </source>
</reference>
<gene>
    <name evidence="3" type="ORF">AMJ83_00915</name>
</gene>
<dbReference type="EMBL" id="LJUJ01000001">
    <property type="protein sequence ID" value="KPK64779.1"/>
    <property type="molecule type" value="Genomic_DNA"/>
</dbReference>
<name>A0A0S8FY67_UNCW3</name>
<evidence type="ECO:0000313" key="4">
    <source>
        <dbReference type="Proteomes" id="UP000051373"/>
    </source>
</evidence>
<dbReference type="Gene3D" id="3.40.50.2000">
    <property type="entry name" value="Glycogen Phosphorylase B"/>
    <property type="match status" value="2"/>
</dbReference>
<dbReference type="Pfam" id="PF00534">
    <property type="entry name" value="Glycos_transf_1"/>
    <property type="match status" value="1"/>
</dbReference>
<dbReference type="STRING" id="1703779.AMJ83_00915"/>
<dbReference type="InterPro" id="IPR050194">
    <property type="entry name" value="Glycosyltransferase_grp1"/>
</dbReference>
<accession>A0A0S8FY67</accession>
<dbReference type="Pfam" id="PF13439">
    <property type="entry name" value="Glyco_transf_4"/>
    <property type="match status" value="1"/>
</dbReference>
<dbReference type="SUPFAM" id="SSF53756">
    <property type="entry name" value="UDP-Glycosyltransferase/glycogen phosphorylase"/>
    <property type="match status" value="1"/>
</dbReference>
<feature type="domain" description="Glycosyl transferase family 1" evidence="1">
    <location>
        <begin position="181"/>
        <end position="342"/>
    </location>
</feature>
<evidence type="ECO:0008006" key="5">
    <source>
        <dbReference type="Google" id="ProtNLM"/>
    </source>
</evidence>